<reference evidence="1 2" key="1">
    <citation type="submission" date="2013-06" db="EMBL/GenBank/DDBJ databases">
        <title>The Complete Genome Sequence of Lactobacillus reuteri I5007, a Probiotic Strain Isolated from Healthy Pig.</title>
        <authorList>
            <person name="Hou C."/>
            <person name="Qiao S."/>
            <person name="Zeng X."/>
            <person name="Ma X."/>
            <person name="Yang F."/>
        </authorList>
    </citation>
    <scope>NUCLEOTIDE SEQUENCE [LARGE SCALE GENOMIC DNA]</scope>
    <source>
        <strain evidence="1 2">I5007</strain>
    </source>
</reference>
<organism evidence="1 2">
    <name type="scientific">Limosilactobacillus reuteri I5007</name>
    <dbReference type="NCBI Taxonomy" id="1340495"/>
    <lineage>
        <taxon>Bacteria</taxon>
        <taxon>Bacillati</taxon>
        <taxon>Bacillota</taxon>
        <taxon>Bacilli</taxon>
        <taxon>Lactobacillales</taxon>
        <taxon>Lactobacillaceae</taxon>
        <taxon>Limosilactobacillus</taxon>
    </lineage>
</organism>
<gene>
    <name evidence="1" type="ORF">LRI_1684</name>
</gene>
<sequence length="45" mass="5242">MFQAKKAGFKNKKKKFAKKIGLQVVKEIMDINNIHKDEIEPLDIN</sequence>
<name>R9WJI6_LIMRT</name>
<dbReference type="RefSeq" id="WP_016497112.1">
    <property type="nucleotide sequence ID" value="NC_021494.1"/>
</dbReference>
<dbReference type="AlphaFoldDB" id="R9WJI6"/>
<dbReference type="Proteomes" id="UP000014360">
    <property type="component" value="Chromosome"/>
</dbReference>
<protein>
    <submittedName>
        <fullName evidence="1">Uncharacterized protein</fullName>
    </submittedName>
</protein>
<accession>R9WJI6</accession>
<dbReference type="KEGG" id="lrt:LRI_1684"/>
<dbReference type="HOGENOM" id="CLU_3201386_0_0_9"/>
<evidence type="ECO:0000313" key="2">
    <source>
        <dbReference type="Proteomes" id="UP000014360"/>
    </source>
</evidence>
<dbReference type="PATRIC" id="fig|1340495.3.peg.1687"/>
<proteinExistence type="predicted"/>
<dbReference type="EMBL" id="CP006011">
    <property type="protein sequence ID" value="AGN99893.1"/>
    <property type="molecule type" value="Genomic_DNA"/>
</dbReference>
<evidence type="ECO:0000313" key="1">
    <source>
        <dbReference type="EMBL" id="AGN99893.1"/>
    </source>
</evidence>